<dbReference type="SUPFAM" id="SSF141868">
    <property type="entry name" value="EAL domain-like"/>
    <property type="match status" value="1"/>
</dbReference>
<dbReference type="CDD" id="cd00130">
    <property type="entry name" value="PAS"/>
    <property type="match status" value="1"/>
</dbReference>
<dbReference type="SMART" id="SM00091">
    <property type="entry name" value="PAS"/>
    <property type="match status" value="1"/>
</dbReference>
<dbReference type="InterPro" id="IPR000160">
    <property type="entry name" value="GGDEF_dom"/>
</dbReference>
<accession>A0A1J5QS64</accession>
<dbReference type="PROSITE" id="PS50887">
    <property type="entry name" value="GGDEF"/>
    <property type="match status" value="1"/>
</dbReference>
<dbReference type="CDD" id="cd01949">
    <property type="entry name" value="GGDEF"/>
    <property type="match status" value="1"/>
</dbReference>
<keyword evidence="1" id="KW-0812">Transmembrane</keyword>
<dbReference type="InterPro" id="IPR043128">
    <property type="entry name" value="Rev_trsase/Diguanyl_cyclase"/>
</dbReference>
<dbReference type="FunFam" id="3.30.70.270:FF:000001">
    <property type="entry name" value="Diguanylate cyclase domain protein"/>
    <property type="match status" value="1"/>
</dbReference>
<protein>
    <submittedName>
        <fullName evidence="6">Phytochrome-like protein cph2</fullName>
    </submittedName>
</protein>
<evidence type="ECO:0000259" key="4">
    <source>
        <dbReference type="PROSITE" id="PS50883"/>
    </source>
</evidence>
<dbReference type="Gene3D" id="3.30.70.270">
    <property type="match status" value="1"/>
</dbReference>
<dbReference type="InterPro" id="IPR015168">
    <property type="entry name" value="SsuA/THI5"/>
</dbReference>
<dbReference type="Gene3D" id="3.40.190.10">
    <property type="entry name" value="Periplasmic binding protein-like II"/>
    <property type="match status" value="2"/>
</dbReference>
<dbReference type="InterPro" id="IPR029787">
    <property type="entry name" value="Nucleotide_cyclase"/>
</dbReference>
<dbReference type="InterPro" id="IPR001633">
    <property type="entry name" value="EAL_dom"/>
</dbReference>
<dbReference type="Pfam" id="PF00497">
    <property type="entry name" value="SBP_bac_3"/>
    <property type="match status" value="1"/>
</dbReference>
<feature type="transmembrane region" description="Helical" evidence="1">
    <location>
        <begin position="271"/>
        <end position="291"/>
    </location>
</feature>
<dbReference type="PROSITE" id="PS50113">
    <property type="entry name" value="PAC"/>
    <property type="match status" value="1"/>
</dbReference>
<dbReference type="PANTHER" id="PTHR44757">
    <property type="entry name" value="DIGUANYLATE CYCLASE DGCP"/>
    <property type="match status" value="1"/>
</dbReference>
<evidence type="ECO:0000259" key="2">
    <source>
        <dbReference type="PROSITE" id="PS50112"/>
    </source>
</evidence>
<feature type="domain" description="GGDEF" evidence="5">
    <location>
        <begin position="464"/>
        <end position="608"/>
    </location>
</feature>
<keyword evidence="1" id="KW-1133">Transmembrane helix</keyword>
<gene>
    <name evidence="6" type="primary">cph2_53</name>
    <name evidence="6" type="ORF">GALL_319450</name>
</gene>
<dbReference type="SUPFAM" id="SSF55073">
    <property type="entry name" value="Nucleotide cyclase"/>
    <property type="match status" value="1"/>
</dbReference>
<name>A0A1J5QS64_9ZZZZ</name>
<dbReference type="AlphaFoldDB" id="A0A1J5QS64"/>
<evidence type="ECO:0000259" key="3">
    <source>
        <dbReference type="PROSITE" id="PS50113"/>
    </source>
</evidence>
<dbReference type="SMART" id="SM00062">
    <property type="entry name" value="PBPb"/>
    <property type="match status" value="1"/>
</dbReference>
<dbReference type="NCBIfam" id="TIGR00254">
    <property type="entry name" value="GGDEF"/>
    <property type="match status" value="1"/>
</dbReference>
<evidence type="ECO:0000259" key="5">
    <source>
        <dbReference type="PROSITE" id="PS50887"/>
    </source>
</evidence>
<dbReference type="PANTHER" id="PTHR44757:SF2">
    <property type="entry name" value="BIOFILM ARCHITECTURE MAINTENANCE PROTEIN MBAA"/>
    <property type="match status" value="1"/>
</dbReference>
<dbReference type="InterPro" id="IPR052155">
    <property type="entry name" value="Biofilm_reg_signaling"/>
</dbReference>
<dbReference type="SMART" id="SM00052">
    <property type="entry name" value="EAL"/>
    <property type="match status" value="1"/>
</dbReference>
<dbReference type="Gene3D" id="3.30.450.20">
    <property type="entry name" value="PAS domain"/>
    <property type="match status" value="1"/>
</dbReference>
<organism evidence="6">
    <name type="scientific">mine drainage metagenome</name>
    <dbReference type="NCBI Taxonomy" id="410659"/>
    <lineage>
        <taxon>unclassified sequences</taxon>
        <taxon>metagenomes</taxon>
        <taxon>ecological metagenomes</taxon>
    </lineage>
</organism>
<proteinExistence type="predicted"/>
<dbReference type="SUPFAM" id="SSF55785">
    <property type="entry name" value="PYP-like sensor domain (PAS domain)"/>
    <property type="match status" value="1"/>
</dbReference>
<evidence type="ECO:0000256" key="1">
    <source>
        <dbReference type="SAM" id="Phobius"/>
    </source>
</evidence>
<dbReference type="SUPFAM" id="SSF53850">
    <property type="entry name" value="Periplasmic binding protein-like II"/>
    <property type="match status" value="1"/>
</dbReference>
<feature type="domain" description="PAC" evidence="3">
    <location>
        <begin position="379"/>
        <end position="432"/>
    </location>
</feature>
<comment type="caution">
    <text evidence="6">The sequence shown here is derived from an EMBL/GenBank/DDBJ whole genome shotgun (WGS) entry which is preliminary data.</text>
</comment>
<dbReference type="PROSITE" id="PS50112">
    <property type="entry name" value="PAS"/>
    <property type="match status" value="1"/>
</dbReference>
<dbReference type="NCBIfam" id="TIGR00229">
    <property type="entry name" value="sensory_box"/>
    <property type="match status" value="1"/>
</dbReference>
<dbReference type="InterPro" id="IPR000014">
    <property type="entry name" value="PAS"/>
</dbReference>
<dbReference type="InterPro" id="IPR035965">
    <property type="entry name" value="PAS-like_dom_sf"/>
</dbReference>
<dbReference type="InterPro" id="IPR001638">
    <property type="entry name" value="Solute-binding_3/MltF_N"/>
</dbReference>
<dbReference type="EMBL" id="MLJW01000494">
    <property type="protein sequence ID" value="OIQ86194.1"/>
    <property type="molecule type" value="Genomic_DNA"/>
</dbReference>
<keyword evidence="1" id="KW-0472">Membrane</keyword>
<evidence type="ECO:0000313" key="6">
    <source>
        <dbReference type="EMBL" id="OIQ86194.1"/>
    </source>
</evidence>
<dbReference type="CDD" id="cd01948">
    <property type="entry name" value="EAL"/>
    <property type="match status" value="1"/>
</dbReference>
<dbReference type="Pfam" id="PF00990">
    <property type="entry name" value="GGDEF"/>
    <property type="match status" value="1"/>
</dbReference>
<dbReference type="InterPro" id="IPR013656">
    <property type="entry name" value="PAS_4"/>
</dbReference>
<dbReference type="Pfam" id="PF08448">
    <property type="entry name" value="PAS_4"/>
    <property type="match status" value="1"/>
</dbReference>
<dbReference type="InterPro" id="IPR035919">
    <property type="entry name" value="EAL_sf"/>
</dbReference>
<dbReference type="Pfam" id="PF00563">
    <property type="entry name" value="EAL"/>
    <property type="match status" value="1"/>
</dbReference>
<feature type="domain" description="PAS" evidence="2">
    <location>
        <begin position="306"/>
        <end position="376"/>
    </location>
</feature>
<dbReference type="PROSITE" id="PS51257">
    <property type="entry name" value="PROKAR_LIPOPROTEIN"/>
    <property type="match status" value="1"/>
</dbReference>
<dbReference type="Pfam" id="PF09084">
    <property type="entry name" value="NMT1"/>
    <property type="match status" value="1"/>
</dbReference>
<dbReference type="Gene3D" id="3.20.20.450">
    <property type="entry name" value="EAL domain"/>
    <property type="match status" value="1"/>
</dbReference>
<sequence>MIERLSALARQVSTRAVCWLLLGVVGAACGAADAADVRVVRVGVYDNPPKIFLDHGRISGIFGDLVSSVAQREGWRIVPVPCEWKQCLIDVRAGRIDLMPDVAYTLDRARDMRFGTVPALFSWSGLYRNRKVRVSTVQDLAGKRLAVLAGSVQQAYLKHMLENFGIRGVDIIAADSMQQAFELTAAGKADVVAANNFFGDAAALRDGLQSTPVIFDPTRLYFVTPAASDPAVLQRLDSDLAAWQANPNSIYYAILTKWRVDQQKTRVPESVWWVLGLLAMLLFAAVASTLWQRRRVRERTRELRISEGKLSVILDNVGAYIYIKDQELRYQYVNRKVAELFGRTVAQIIGLHDRDLFDAPTAERLRASDDAVLRGGERVTYEEQNLELGGQTPRTFLSVKQPLRDQDGRIYALCGISTDITEIKRSEERIRYLAFYDPLTKLPNRTLLLDRIRHAFDRFARTGSDGALLFIDLDNFKLLNDTLGHAKGDQLLQRVAERLGGSLRQSDTLARLGGDEFVVLAEDLGRDFTAVTAAVSGMAEKLRRDLVGEAIVLGEVSYIISASIGVTLLSLVRRGDGEAPADDLLKRADLAMYEAKSAGRNQVKFFDPSMQLALSQRVELESLLKEGLRVGQFRLVYQPIVSEAGRVVGAEALARWDHPDKGVIAPGVFIAAAESSGQIIALGDWILRTACAQLAAWAGSPEHRGIVLSVNVSARQIYHPDFVPQLVRALEAAGADPHRLELELTESVFAHDLEGVAEKLHSLRRIGVQFALDDFGTGYSSLAYLKRLPLHHLKIDQSFVRDLLTDSNDAAIVRAVLMLGESLGLTVVAEGVETRDHYEALQRLGCPRFQGYFFGHPGEAAQLLKTTVEV</sequence>
<feature type="domain" description="EAL" evidence="4">
    <location>
        <begin position="617"/>
        <end position="870"/>
    </location>
</feature>
<dbReference type="InterPro" id="IPR000700">
    <property type="entry name" value="PAS-assoc_C"/>
</dbReference>
<dbReference type="PROSITE" id="PS50883">
    <property type="entry name" value="EAL"/>
    <property type="match status" value="1"/>
</dbReference>
<reference evidence="6" key="1">
    <citation type="submission" date="2016-10" db="EMBL/GenBank/DDBJ databases">
        <title>Sequence of Gallionella enrichment culture.</title>
        <authorList>
            <person name="Poehlein A."/>
            <person name="Muehling M."/>
            <person name="Daniel R."/>
        </authorList>
    </citation>
    <scope>NUCLEOTIDE SEQUENCE</scope>
</reference>
<dbReference type="SMART" id="SM00267">
    <property type="entry name" value="GGDEF"/>
    <property type="match status" value="1"/>
</dbReference>